<dbReference type="Proteomes" id="UP000788993">
    <property type="component" value="Unassembled WGS sequence"/>
</dbReference>
<name>A0A9P8P0A8_9ASCO</name>
<organism evidence="2 3">
    <name type="scientific">Ogataea polymorpha</name>
    <dbReference type="NCBI Taxonomy" id="460523"/>
    <lineage>
        <taxon>Eukaryota</taxon>
        <taxon>Fungi</taxon>
        <taxon>Dikarya</taxon>
        <taxon>Ascomycota</taxon>
        <taxon>Saccharomycotina</taxon>
        <taxon>Pichiomycetes</taxon>
        <taxon>Pichiales</taxon>
        <taxon>Pichiaceae</taxon>
        <taxon>Ogataea</taxon>
    </lineage>
</organism>
<dbReference type="AlphaFoldDB" id="A0A9P8P0A8"/>
<proteinExistence type="predicted"/>
<sequence>MSKMKASDGLGRESHIRPISPKQAQIVSRSQTCSTHHENNKSYNAAKPMVIFDILSGNPDIHSKKTRHQVQRHKNGTQQSHLREQLSYLIVRVEGFNLQLGQHCSKFSFTGQEHRILNGVCLVLDGMDYRSKSISDVIDQGITEPVGAHIDIIFQLSHSSSNVCRMRYRREVEREYTIAEHNDIHIDRFKEIFTLAISLKRMETDEISRGECQKPWPAFSSHCLSDKRNPATKLHPPSGIGFGKEFQEEPGREYLERELSPRPQTRKS</sequence>
<protein>
    <submittedName>
        <fullName evidence="2">Uncharacterized protein</fullName>
    </submittedName>
</protein>
<keyword evidence="3" id="KW-1185">Reference proteome</keyword>
<evidence type="ECO:0000256" key="1">
    <source>
        <dbReference type="SAM" id="MobiDB-lite"/>
    </source>
</evidence>
<feature type="region of interest" description="Disordered" evidence="1">
    <location>
        <begin position="1"/>
        <end position="40"/>
    </location>
</feature>
<reference evidence="2" key="1">
    <citation type="journal article" date="2021" name="Open Biol.">
        <title>Shared evolutionary footprints suggest mitochondrial oxidative damage underlies multiple complex I losses in fungi.</title>
        <authorList>
            <person name="Schikora-Tamarit M.A."/>
            <person name="Marcet-Houben M."/>
            <person name="Nosek J."/>
            <person name="Gabaldon T."/>
        </authorList>
    </citation>
    <scope>NUCLEOTIDE SEQUENCE</scope>
    <source>
        <strain evidence="2">NCAIM Y.01608</strain>
    </source>
</reference>
<feature type="compositionally biased region" description="Basic and acidic residues" evidence="1">
    <location>
        <begin position="245"/>
        <end position="260"/>
    </location>
</feature>
<accession>A0A9P8P0A8</accession>
<evidence type="ECO:0000313" key="3">
    <source>
        <dbReference type="Proteomes" id="UP000788993"/>
    </source>
</evidence>
<feature type="compositionally biased region" description="Polar residues" evidence="1">
    <location>
        <begin position="22"/>
        <end position="34"/>
    </location>
</feature>
<evidence type="ECO:0000313" key="2">
    <source>
        <dbReference type="EMBL" id="KAH3662985.1"/>
    </source>
</evidence>
<feature type="region of interest" description="Disordered" evidence="1">
    <location>
        <begin position="227"/>
        <end position="268"/>
    </location>
</feature>
<reference evidence="2" key="2">
    <citation type="submission" date="2021-01" db="EMBL/GenBank/DDBJ databases">
        <authorList>
            <person name="Schikora-Tamarit M.A."/>
        </authorList>
    </citation>
    <scope>NUCLEOTIDE SEQUENCE</scope>
    <source>
        <strain evidence="2">NCAIM Y.01608</strain>
    </source>
</reference>
<gene>
    <name evidence="2" type="ORF">OGATHE_004561</name>
</gene>
<dbReference type="EMBL" id="JAEUBD010001266">
    <property type="protein sequence ID" value="KAH3662985.1"/>
    <property type="molecule type" value="Genomic_DNA"/>
</dbReference>
<comment type="caution">
    <text evidence="2">The sequence shown here is derived from an EMBL/GenBank/DDBJ whole genome shotgun (WGS) entry which is preliminary data.</text>
</comment>